<dbReference type="CDD" id="cd04123">
    <property type="entry name" value="Rab21"/>
    <property type="match status" value="1"/>
</dbReference>
<keyword evidence="8" id="KW-0449">Lipoprotein</keyword>
<organism evidence="11 12">
    <name type="scientific">Parthenolecanium corni</name>
    <dbReference type="NCBI Taxonomy" id="536013"/>
    <lineage>
        <taxon>Eukaryota</taxon>
        <taxon>Metazoa</taxon>
        <taxon>Ecdysozoa</taxon>
        <taxon>Arthropoda</taxon>
        <taxon>Hexapoda</taxon>
        <taxon>Insecta</taxon>
        <taxon>Pterygota</taxon>
        <taxon>Neoptera</taxon>
        <taxon>Paraneoptera</taxon>
        <taxon>Hemiptera</taxon>
        <taxon>Sternorrhyncha</taxon>
        <taxon>Coccoidea</taxon>
        <taxon>Coccidae</taxon>
        <taxon>Parthenolecanium</taxon>
    </lineage>
</organism>
<dbReference type="SMART" id="SM00176">
    <property type="entry name" value="RAN"/>
    <property type="match status" value="1"/>
</dbReference>
<dbReference type="SMART" id="SM00175">
    <property type="entry name" value="RAB"/>
    <property type="match status" value="1"/>
</dbReference>
<reference evidence="11 12" key="1">
    <citation type="submission" date="2024-03" db="EMBL/GenBank/DDBJ databases">
        <title>Adaptation during the transition from Ophiocordyceps entomopathogen to insect associate is accompanied by gene loss and intensified selection.</title>
        <authorList>
            <person name="Ward C.M."/>
            <person name="Onetto C.A."/>
            <person name="Borneman A.R."/>
        </authorList>
    </citation>
    <scope>NUCLEOTIDE SEQUENCE [LARGE SCALE GENOMIC DNA]</scope>
    <source>
        <strain evidence="11">AWRI1</strain>
        <tissue evidence="11">Single Adult Female</tissue>
    </source>
</reference>
<dbReference type="InterPro" id="IPR041833">
    <property type="entry name" value="Rab21"/>
</dbReference>
<dbReference type="AlphaFoldDB" id="A0AAN9TIF1"/>
<dbReference type="GO" id="GO:0015031">
    <property type="term" value="P:protein transport"/>
    <property type="evidence" value="ECO:0007669"/>
    <property type="project" value="UniProtKB-KW"/>
</dbReference>
<dbReference type="PROSITE" id="PS51420">
    <property type="entry name" value="RHO"/>
    <property type="match status" value="1"/>
</dbReference>
<dbReference type="NCBIfam" id="TIGR00231">
    <property type="entry name" value="small_GTP"/>
    <property type="match status" value="1"/>
</dbReference>
<evidence type="ECO:0000313" key="12">
    <source>
        <dbReference type="Proteomes" id="UP001367676"/>
    </source>
</evidence>
<dbReference type="SMART" id="SM00174">
    <property type="entry name" value="RHO"/>
    <property type="match status" value="1"/>
</dbReference>
<keyword evidence="6" id="KW-0342">GTP-binding</keyword>
<dbReference type="GO" id="GO:0005525">
    <property type="term" value="F:GTP binding"/>
    <property type="evidence" value="ECO:0007669"/>
    <property type="project" value="UniProtKB-KW"/>
</dbReference>
<dbReference type="Proteomes" id="UP001367676">
    <property type="component" value="Unassembled WGS sequence"/>
</dbReference>
<dbReference type="Gene3D" id="3.40.50.300">
    <property type="entry name" value="P-loop containing nucleotide triphosphate hydrolases"/>
    <property type="match status" value="1"/>
</dbReference>
<dbReference type="Pfam" id="PF00071">
    <property type="entry name" value="Ras"/>
    <property type="match status" value="1"/>
</dbReference>
<dbReference type="GO" id="GO:0003924">
    <property type="term" value="F:GTPase activity"/>
    <property type="evidence" value="ECO:0007669"/>
    <property type="project" value="InterPro"/>
</dbReference>
<gene>
    <name evidence="11" type="ORF">V9T40_002158</name>
</gene>
<sequence>MSSSSASGTHNFKIVLLGEGAVGKTSIVLRYVEDKFNDKHVSTLQASFLNKKLNVGGKRVNLAIWDTAGQEKFHALGPIYYRMSNGAVLVYDITDEDSFQKVKNWVKELKKMLGNEICILIVGNKTDLEKDRTVPVELAEEYAKQVGAKHFLVSAKLNRGIEELFLDLTQVMLQKAEEQNRAKENAINRGGSLRRNVLIVNDEDVDELSGGYRRKCCSTN</sequence>
<dbReference type="SUPFAM" id="SSF52540">
    <property type="entry name" value="P-loop containing nucleoside triphosphate hydrolases"/>
    <property type="match status" value="1"/>
</dbReference>
<evidence type="ECO:0000256" key="4">
    <source>
        <dbReference type="ARBA" id="ARBA00022741"/>
    </source>
</evidence>
<evidence type="ECO:0000256" key="6">
    <source>
        <dbReference type="ARBA" id="ARBA00023134"/>
    </source>
</evidence>
<dbReference type="InterPro" id="IPR005225">
    <property type="entry name" value="Small_GTP-bd"/>
</dbReference>
<dbReference type="InterPro" id="IPR027417">
    <property type="entry name" value="P-loop_NTPase"/>
</dbReference>
<proteinExistence type="inferred from homology"/>
<dbReference type="PROSITE" id="PS51419">
    <property type="entry name" value="RAB"/>
    <property type="match status" value="1"/>
</dbReference>
<evidence type="ECO:0000256" key="3">
    <source>
        <dbReference type="ARBA" id="ARBA00022448"/>
    </source>
</evidence>
<dbReference type="GO" id="GO:0032482">
    <property type="term" value="P:Rab protein signal transduction"/>
    <property type="evidence" value="ECO:0007669"/>
    <property type="project" value="InterPro"/>
</dbReference>
<evidence type="ECO:0000256" key="9">
    <source>
        <dbReference type="ARBA" id="ARBA00023289"/>
    </source>
</evidence>
<name>A0AAN9TIF1_9HEMI</name>
<evidence type="ECO:0000256" key="5">
    <source>
        <dbReference type="ARBA" id="ARBA00022927"/>
    </source>
</evidence>
<protein>
    <recommendedName>
        <fullName evidence="2">Ras-related protein Rab-21</fullName>
    </recommendedName>
</protein>
<dbReference type="GO" id="GO:0012505">
    <property type="term" value="C:endomembrane system"/>
    <property type="evidence" value="ECO:0007669"/>
    <property type="project" value="UniProtKB-SubCell"/>
</dbReference>
<dbReference type="PRINTS" id="PR00449">
    <property type="entry name" value="RASTRNSFRMNG"/>
</dbReference>
<dbReference type="InterPro" id="IPR001806">
    <property type="entry name" value="Small_GTPase"/>
</dbReference>
<keyword evidence="7" id="KW-0472">Membrane</keyword>
<dbReference type="SMART" id="SM00173">
    <property type="entry name" value="RAS"/>
    <property type="match status" value="1"/>
</dbReference>
<accession>A0AAN9TIF1</accession>
<evidence type="ECO:0000256" key="8">
    <source>
        <dbReference type="ARBA" id="ARBA00023288"/>
    </source>
</evidence>
<keyword evidence="12" id="KW-1185">Reference proteome</keyword>
<dbReference type="PANTHER" id="PTHR47978">
    <property type="match status" value="1"/>
</dbReference>
<keyword evidence="3" id="KW-0813">Transport</keyword>
<evidence type="ECO:0000256" key="1">
    <source>
        <dbReference type="ARBA" id="ARBA00006270"/>
    </source>
</evidence>
<dbReference type="FunFam" id="3.40.50.300:FF:000550">
    <property type="entry name" value="ras-related protein Rab-21"/>
    <property type="match status" value="1"/>
</dbReference>
<dbReference type="PROSITE" id="PS51421">
    <property type="entry name" value="RAS"/>
    <property type="match status" value="1"/>
</dbReference>
<evidence type="ECO:0000256" key="7">
    <source>
        <dbReference type="ARBA" id="ARBA00023136"/>
    </source>
</evidence>
<comment type="similarity">
    <text evidence="1">Belongs to the small GTPase superfamily. Rab family.</text>
</comment>
<comment type="caution">
    <text evidence="11">The sequence shown here is derived from an EMBL/GenBank/DDBJ whole genome shotgun (WGS) entry which is preliminary data.</text>
</comment>
<comment type="subcellular location">
    <subcellularLocation>
        <location evidence="10">Endomembrane system</location>
        <topology evidence="10">Lipid-anchor</topology>
    </subcellularLocation>
</comment>
<evidence type="ECO:0000313" key="11">
    <source>
        <dbReference type="EMBL" id="KAK7590545.1"/>
    </source>
</evidence>
<evidence type="ECO:0000256" key="10">
    <source>
        <dbReference type="ARBA" id="ARBA00037868"/>
    </source>
</evidence>
<dbReference type="EMBL" id="JBBCAQ010000022">
    <property type="protein sequence ID" value="KAK7590545.1"/>
    <property type="molecule type" value="Genomic_DNA"/>
</dbReference>
<keyword evidence="5" id="KW-0653">Protein transport</keyword>
<keyword evidence="4" id="KW-0547">Nucleotide-binding</keyword>
<keyword evidence="9" id="KW-0636">Prenylation</keyword>
<evidence type="ECO:0000256" key="2">
    <source>
        <dbReference type="ARBA" id="ARBA00014900"/>
    </source>
</evidence>